<dbReference type="Gene3D" id="2.60.120.430">
    <property type="entry name" value="Galactose-binding lectin"/>
    <property type="match status" value="1"/>
</dbReference>
<keyword evidence="2" id="KW-0812">Transmembrane</keyword>
<feature type="region of interest" description="Disordered" evidence="1">
    <location>
        <begin position="251"/>
        <end position="290"/>
    </location>
</feature>
<dbReference type="SUPFAM" id="SSF49785">
    <property type="entry name" value="Galactose-binding domain-like"/>
    <property type="match status" value="1"/>
</dbReference>
<dbReference type="OrthoDB" id="9761426at2"/>
<comment type="caution">
    <text evidence="3">The sequence shown here is derived from an EMBL/GenBank/DDBJ whole genome shotgun (WGS) entry which is preliminary data.</text>
</comment>
<gene>
    <name evidence="3" type="ORF">E2980_11930</name>
</gene>
<proteinExistence type="predicted"/>
<feature type="transmembrane region" description="Helical" evidence="2">
    <location>
        <begin position="82"/>
        <end position="100"/>
    </location>
</feature>
<name>A0A4Y8LXA9_9BACL</name>
<dbReference type="Proteomes" id="UP000297900">
    <property type="component" value="Unassembled WGS sequence"/>
</dbReference>
<keyword evidence="2" id="KW-0472">Membrane</keyword>
<feature type="compositionally biased region" description="Acidic residues" evidence="1">
    <location>
        <begin position="267"/>
        <end position="279"/>
    </location>
</feature>
<sequence>MRKTATCMFPTWELQVVICYGAQMMWKNLALHSNAHDLRRNATDLGSALDLLSEVRIFQILRRHFFMTSGFKKKSLKWSMSLLIAFLLCFAAGLSAMAASDDLVFDNYDRSALADFASSNAGAQWTGGDAGKSATLDDNALKLEYGSKGWFGTGGGIDASSYKYLKITIKGAAGGEGADFDLNYAVGETVKTIGKNFADLSGAAITKDFQDIYIDLAANEIDKGIQALHFNFLDGKSGTIWIDDITFTNSNGAAEEEPAKESAGADDSGETDATTDDTSSDNAGAEANPKTGDSMNLTLYVTMAMISGLAALAMVYKVRKANRD</sequence>
<organism evidence="3 4">
    <name type="scientific">Cohnella luojiensis</name>
    <dbReference type="NCBI Taxonomy" id="652876"/>
    <lineage>
        <taxon>Bacteria</taxon>
        <taxon>Bacillati</taxon>
        <taxon>Bacillota</taxon>
        <taxon>Bacilli</taxon>
        <taxon>Bacillales</taxon>
        <taxon>Paenibacillaceae</taxon>
        <taxon>Cohnella</taxon>
    </lineage>
</organism>
<evidence type="ECO:0000256" key="2">
    <source>
        <dbReference type="SAM" id="Phobius"/>
    </source>
</evidence>
<evidence type="ECO:0000256" key="1">
    <source>
        <dbReference type="SAM" id="MobiDB-lite"/>
    </source>
</evidence>
<accession>A0A4Y8LXA9</accession>
<dbReference type="EMBL" id="SOMN01000014">
    <property type="protein sequence ID" value="TFE26316.1"/>
    <property type="molecule type" value="Genomic_DNA"/>
</dbReference>
<dbReference type="NCBIfam" id="TIGR03063">
    <property type="entry name" value="srtB_target"/>
    <property type="match status" value="1"/>
</dbReference>
<protein>
    <submittedName>
        <fullName evidence="3">Sortase B protein-sorting domain-containing protein</fullName>
    </submittedName>
</protein>
<dbReference type="InterPro" id="IPR008979">
    <property type="entry name" value="Galactose-bd-like_sf"/>
</dbReference>
<keyword evidence="2" id="KW-1133">Transmembrane helix</keyword>
<dbReference type="AlphaFoldDB" id="A0A4Y8LXA9"/>
<reference evidence="3 4" key="1">
    <citation type="submission" date="2019-03" db="EMBL/GenBank/DDBJ databases">
        <title>Cohnella endophytica sp. nov., a novel endophytic bacterium isolated from bark of Sonneratia apetala.</title>
        <authorList>
            <person name="Tuo L."/>
        </authorList>
    </citation>
    <scope>NUCLEOTIDE SEQUENCE [LARGE SCALE GENOMIC DNA]</scope>
    <source>
        <strain evidence="3 4">CCTCC AB 208254</strain>
    </source>
</reference>
<keyword evidence="4" id="KW-1185">Reference proteome</keyword>
<dbReference type="InterPro" id="IPR017502">
    <property type="entry name" value="Sortase_SrtB_target"/>
</dbReference>
<feature type="transmembrane region" description="Helical" evidence="2">
    <location>
        <begin position="297"/>
        <end position="316"/>
    </location>
</feature>
<evidence type="ECO:0000313" key="4">
    <source>
        <dbReference type="Proteomes" id="UP000297900"/>
    </source>
</evidence>
<evidence type="ECO:0000313" key="3">
    <source>
        <dbReference type="EMBL" id="TFE26316.1"/>
    </source>
</evidence>